<evidence type="ECO:0000256" key="1">
    <source>
        <dbReference type="ARBA" id="ARBA00022614"/>
    </source>
</evidence>
<dbReference type="AlphaFoldDB" id="A0AAD7ZZU8"/>
<name>A0AAD7ZZU8_DIPPU</name>
<feature type="region of interest" description="Disordered" evidence="4">
    <location>
        <begin position="217"/>
        <end position="236"/>
    </location>
</feature>
<evidence type="ECO:0000256" key="2">
    <source>
        <dbReference type="ARBA" id="ARBA00022737"/>
    </source>
</evidence>
<keyword evidence="6" id="KW-1185">Reference proteome</keyword>
<reference evidence="5" key="2">
    <citation type="submission" date="2023-05" db="EMBL/GenBank/DDBJ databases">
        <authorList>
            <person name="Fouks B."/>
        </authorList>
    </citation>
    <scope>NUCLEOTIDE SEQUENCE</scope>
    <source>
        <strain evidence="5">Stay&amp;Tobe</strain>
        <tissue evidence="5">Testes</tissue>
    </source>
</reference>
<dbReference type="InterPro" id="IPR032675">
    <property type="entry name" value="LRR_dom_sf"/>
</dbReference>
<dbReference type="Proteomes" id="UP001233999">
    <property type="component" value="Unassembled WGS sequence"/>
</dbReference>
<evidence type="ECO:0000313" key="6">
    <source>
        <dbReference type="Proteomes" id="UP001233999"/>
    </source>
</evidence>
<accession>A0AAD7ZZU8</accession>
<protein>
    <recommendedName>
        <fullName evidence="7">E3 ubiquitin-protein ligase LRSAM1</fullName>
    </recommendedName>
</protein>
<organism evidence="5 6">
    <name type="scientific">Diploptera punctata</name>
    <name type="common">Pacific beetle cockroach</name>
    <dbReference type="NCBI Taxonomy" id="6984"/>
    <lineage>
        <taxon>Eukaryota</taxon>
        <taxon>Metazoa</taxon>
        <taxon>Ecdysozoa</taxon>
        <taxon>Arthropoda</taxon>
        <taxon>Hexapoda</taxon>
        <taxon>Insecta</taxon>
        <taxon>Pterygota</taxon>
        <taxon>Neoptera</taxon>
        <taxon>Polyneoptera</taxon>
        <taxon>Dictyoptera</taxon>
        <taxon>Blattodea</taxon>
        <taxon>Blaberoidea</taxon>
        <taxon>Blaberidae</taxon>
        <taxon>Diplopterinae</taxon>
        <taxon>Diploptera</taxon>
    </lineage>
</organism>
<feature type="coiled-coil region" evidence="3">
    <location>
        <begin position="480"/>
        <end position="532"/>
    </location>
</feature>
<evidence type="ECO:0000256" key="3">
    <source>
        <dbReference type="SAM" id="Coils"/>
    </source>
</evidence>
<keyword evidence="1" id="KW-0433">Leucine-rich repeat</keyword>
<keyword evidence="2" id="KW-0677">Repeat</keyword>
<sequence length="615" mass="70877">MPLNLFGRKASKGVDYKARLEHKLYLARENPEPVFDLADCALKTVPAGIYSLCKVFRKEALYLQENNLTSLAGGGALHDLSLLQILDIHSNYFVQLPDEIGHLKNLRVLNVSNNQLKLLPESIGRLDKLHILNASSNNLKKVPNSFGELKRIQTIDLRNNKQLKVLPDALAQAKTIKELHVDPHGFTHPPEKIAKLGTCAIMQFLSEELGIEYMSPKEPGVESPDRVNSPNPFTDWEEKDKTFQAKILQLERLKGQKQQELLALEKDLEQQQKKELEVQNAMKTNKGRLLEDLVEQQNKLENEILRIQQDREAERQRLIQQIQEVERTTESVVSQLLELSASRDSQQLLQLVEQEQEEEQRLLNMAQAEYELYRRKDVINAMETLLEEECRREQKLREYEEGRVEITKTLLSQQVESDRQLEEMISTQGKAQNELVGRLQKDEELQRAAVGALLERSDARSWGLVQQVALVESQLAALTAVEMERRKLEMDEQVMELSEKRIALSMLLLDLLSQQAERRQQLLNTLTEMERRRWVVEEGESKDSDFWLRQYQRLLDSRPSNLTEMEQTLDPLLAHYLVLAGVIHCLPFLVRWVNSLTALQSVTDTMLQQVTIAHG</sequence>
<dbReference type="InterPro" id="IPR001611">
    <property type="entry name" value="Leu-rich_rpt"/>
</dbReference>
<keyword evidence="3" id="KW-0175">Coiled coil</keyword>
<comment type="caution">
    <text evidence="5">The sequence shown here is derived from an EMBL/GenBank/DDBJ whole genome shotgun (WGS) entry which is preliminary data.</text>
</comment>
<dbReference type="EMBL" id="JASPKZ010004590">
    <property type="protein sequence ID" value="KAJ9589869.1"/>
    <property type="molecule type" value="Genomic_DNA"/>
</dbReference>
<feature type="coiled-coil region" evidence="3">
    <location>
        <begin position="247"/>
        <end position="376"/>
    </location>
</feature>
<dbReference type="Pfam" id="PF13855">
    <property type="entry name" value="LRR_8"/>
    <property type="match status" value="1"/>
</dbReference>
<dbReference type="PROSITE" id="PS51450">
    <property type="entry name" value="LRR"/>
    <property type="match status" value="1"/>
</dbReference>
<evidence type="ECO:0008006" key="7">
    <source>
        <dbReference type="Google" id="ProtNLM"/>
    </source>
</evidence>
<reference evidence="5" key="1">
    <citation type="journal article" date="2023" name="IScience">
        <title>Live-bearing cockroach genome reveals convergent evolutionary mechanisms linked to viviparity in insects and beyond.</title>
        <authorList>
            <person name="Fouks B."/>
            <person name="Harrison M.C."/>
            <person name="Mikhailova A.A."/>
            <person name="Marchal E."/>
            <person name="English S."/>
            <person name="Carruthers M."/>
            <person name="Jennings E.C."/>
            <person name="Chiamaka E.L."/>
            <person name="Frigard R.A."/>
            <person name="Pippel M."/>
            <person name="Attardo G.M."/>
            <person name="Benoit J.B."/>
            <person name="Bornberg-Bauer E."/>
            <person name="Tobe S.S."/>
        </authorList>
    </citation>
    <scope>NUCLEOTIDE SEQUENCE</scope>
    <source>
        <strain evidence="5">Stay&amp;Tobe</strain>
    </source>
</reference>
<dbReference type="PANTHER" id="PTHR48051:SF1">
    <property type="entry name" value="RAS SUPPRESSOR PROTEIN 1"/>
    <property type="match status" value="1"/>
</dbReference>
<dbReference type="GO" id="GO:0005737">
    <property type="term" value="C:cytoplasm"/>
    <property type="evidence" value="ECO:0007669"/>
    <property type="project" value="TreeGrafter"/>
</dbReference>
<dbReference type="InterPro" id="IPR003591">
    <property type="entry name" value="Leu-rich_rpt_typical-subtyp"/>
</dbReference>
<gene>
    <name evidence="5" type="ORF">L9F63_017024</name>
</gene>
<evidence type="ECO:0000313" key="5">
    <source>
        <dbReference type="EMBL" id="KAJ9589869.1"/>
    </source>
</evidence>
<dbReference type="InterPro" id="IPR050216">
    <property type="entry name" value="LRR_domain-containing"/>
</dbReference>
<evidence type="ECO:0000256" key="4">
    <source>
        <dbReference type="SAM" id="MobiDB-lite"/>
    </source>
</evidence>
<dbReference type="Gene3D" id="3.80.10.10">
    <property type="entry name" value="Ribonuclease Inhibitor"/>
    <property type="match status" value="1"/>
</dbReference>
<dbReference type="PANTHER" id="PTHR48051">
    <property type="match status" value="1"/>
</dbReference>
<dbReference type="SMART" id="SM00364">
    <property type="entry name" value="LRR_BAC"/>
    <property type="match status" value="4"/>
</dbReference>
<dbReference type="SMART" id="SM00369">
    <property type="entry name" value="LRR_TYP"/>
    <property type="match status" value="3"/>
</dbReference>
<feature type="non-terminal residue" evidence="5">
    <location>
        <position position="1"/>
    </location>
</feature>
<proteinExistence type="predicted"/>
<dbReference type="SUPFAM" id="SSF52058">
    <property type="entry name" value="L domain-like"/>
    <property type="match status" value="1"/>
</dbReference>